<feature type="chain" id="PRO_5034213316" evidence="3">
    <location>
        <begin position="20"/>
        <end position="528"/>
    </location>
</feature>
<dbReference type="Proteomes" id="UP000593570">
    <property type="component" value="Unassembled WGS sequence"/>
</dbReference>
<evidence type="ECO:0000313" key="5">
    <source>
        <dbReference type="Proteomes" id="UP000593570"/>
    </source>
</evidence>
<feature type="region of interest" description="Disordered" evidence="2">
    <location>
        <begin position="343"/>
        <end position="386"/>
    </location>
</feature>
<feature type="compositionally biased region" description="Basic and acidic residues" evidence="2">
    <location>
        <begin position="414"/>
        <end position="423"/>
    </location>
</feature>
<evidence type="ECO:0000313" key="4">
    <source>
        <dbReference type="EMBL" id="KAF6516378.1"/>
    </source>
</evidence>
<dbReference type="EMBL" id="JACDXP010000012">
    <property type="protein sequence ID" value="KAF6516378.1"/>
    <property type="molecule type" value="Genomic_DNA"/>
</dbReference>
<proteinExistence type="predicted"/>
<evidence type="ECO:0000256" key="2">
    <source>
        <dbReference type="SAM" id="MobiDB-lite"/>
    </source>
</evidence>
<name>A0A8H6LEN9_FUSOX</name>
<reference evidence="4 5" key="1">
    <citation type="journal article" date="2020" name="bioRxiv">
        <title>A chromosome-scale genome assembly for the Fusarium oxysporum strain Fo5176 to establish a model Arabidopsis-fungal pathosystem.</title>
        <authorList>
            <person name="Fokkens L."/>
            <person name="Guo L."/>
            <person name="Dora S."/>
            <person name="Wang B."/>
            <person name="Ye K."/>
            <person name="Sanchez-Rodriguez C."/>
            <person name="Croll D."/>
        </authorList>
    </citation>
    <scope>NUCLEOTIDE SEQUENCE [LARGE SCALE GENOMIC DNA]</scope>
    <source>
        <strain evidence="4 5">Fo5176</strain>
    </source>
</reference>
<feature type="signal peptide" evidence="3">
    <location>
        <begin position="1"/>
        <end position="19"/>
    </location>
</feature>
<sequence>MKLGLSILWLAVASVPASGRSLYSEGLESGLSARVGHPQPEHFGLEKRQFRQHRARVNWIVTLAQATDLILNVFVQTDSNGGVSIVPEQVDLGWILSTRQPTGGTNEYASVLSIVRPWGRASAQVFWNAQTGSWVGVVSDGVVNGRGQEMQHSMQCIFAVSAAIVEWEWEGATRCLATPDPDNVPIRFTIHIDSAHDQHRAHFEIIIPVKFKDKPSSAAVLLRISPLFITCFRFSTNIDPSDSIKKQRFDSAACLEFELGNTVAVLVPSYVKEPISASRPRSGKVLDSLYELSRVTTLRIYIQDSLLSLDQLSSISDRVTKGQLEPFSGPEYDISRMFSGSGAKATKLAPPKPPSYEKATSSQPPSAPSYQRKRPRQDSPQGPDSISQVWDKLQKLESLFHSKVGELTAENAKLRDQKLKPDESQAETTQPTDQSLVIIELRAENARLREEVERLKNRQEDLEAEVASLQTAQRSEKDTEEVAIIEIRDDIESLERRLSWVENGKDEYFMKQIKQEIFDELATRVLGG</sequence>
<keyword evidence="1" id="KW-0175">Coiled coil</keyword>
<gene>
    <name evidence="4" type="ORF">HZS61_003581</name>
</gene>
<organism evidence="4 5">
    <name type="scientific">Fusarium oxysporum f. sp. conglutinans</name>
    <dbReference type="NCBI Taxonomy" id="100902"/>
    <lineage>
        <taxon>Eukaryota</taxon>
        <taxon>Fungi</taxon>
        <taxon>Dikarya</taxon>
        <taxon>Ascomycota</taxon>
        <taxon>Pezizomycotina</taxon>
        <taxon>Sordariomycetes</taxon>
        <taxon>Hypocreomycetidae</taxon>
        <taxon>Hypocreales</taxon>
        <taxon>Nectriaceae</taxon>
        <taxon>Fusarium</taxon>
        <taxon>Fusarium oxysporum species complex</taxon>
    </lineage>
</organism>
<feature type="region of interest" description="Disordered" evidence="2">
    <location>
        <begin position="414"/>
        <end position="433"/>
    </location>
</feature>
<keyword evidence="3" id="KW-0732">Signal</keyword>
<evidence type="ECO:0000256" key="1">
    <source>
        <dbReference type="SAM" id="Coils"/>
    </source>
</evidence>
<accession>A0A8H6LEN9</accession>
<feature type="coiled-coil region" evidence="1">
    <location>
        <begin position="438"/>
        <end position="497"/>
    </location>
</feature>
<comment type="caution">
    <text evidence="4">The sequence shown here is derived from an EMBL/GenBank/DDBJ whole genome shotgun (WGS) entry which is preliminary data.</text>
</comment>
<evidence type="ECO:0000256" key="3">
    <source>
        <dbReference type="SAM" id="SignalP"/>
    </source>
</evidence>
<protein>
    <submittedName>
        <fullName evidence="4">Uncharacterized protein</fullName>
    </submittedName>
</protein>
<dbReference type="AlphaFoldDB" id="A0A8H6LEN9"/>